<dbReference type="PANTHER" id="PTHR35201">
    <property type="entry name" value="TERPENE SYNTHASE"/>
    <property type="match status" value="1"/>
</dbReference>
<dbReference type="GO" id="GO:0046872">
    <property type="term" value="F:metal ion binding"/>
    <property type="evidence" value="ECO:0007669"/>
    <property type="project" value="UniProtKB-KW"/>
</dbReference>
<evidence type="ECO:0000256" key="1">
    <source>
        <dbReference type="ARBA" id="ARBA00001946"/>
    </source>
</evidence>
<dbReference type="SFLD" id="SFLDS00005">
    <property type="entry name" value="Isoprenoid_Synthase_Type_I"/>
    <property type="match status" value="1"/>
</dbReference>
<dbReference type="InterPro" id="IPR034686">
    <property type="entry name" value="Terpene_cyclase-like_2"/>
</dbReference>
<proteinExistence type="inferred from homology"/>
<comment type="cofactor">
    <cofactor evidence="1 4">
        <name>Mg(2+)</name>
        <dbReference type="ChEBI" id="CHEBI:18420"/>
    </cofactor>
</comment>
<dbReference type="PANTHER" id="PTHR35201:SF4">
    <property type="entry name" value="BETA-PINACENE SYNTHASE-RELATED"/>
    <property type="match status" value="1"/>
</dbReference>
<keyword evidence="4" id="KW-0479">Metal-binding</keyword>
<dbReference type="OMA" id="CMANWLW"/>
<organism evidence="5 6">
    <name type="scientific">Trichoderma harzianum</name>
    <name type="common">Hypocrea lixii</name>
    <dbReference type="NCBI Taxonomy" id="5544"/>
    <lineage>
        <taxon>Eukaryota</taxon>
        <taxon>Fungi</taxon>
        <taxon>Dikarya</taxon>
        <taxon>Ascomycota</taxon>
        <taxon>Pezizomycotina</taxon>
        <taxon>Sordariomycetes</taxon>
        <taxon>Hypocreomycetidae</taxon>
        <taxon>Hypocreales</taxon>
        <taxon>Hypocreaceae</taxon>
        <taxon>Trichoderma</taxon>
    </lineage>
</organism>
<dbReference type="GO" id="GO:0010333">
    <property type="term" value="F:terpene synthase activity"/>
    <property type="evidence" value="ECO:0007669"/>
    <property type="project" value="InterPro"/>
</dbReference>
<accession>A0A0G0A026</accession>
<comment type="caution">
    <text evidence="5">The sequence shown here is derived from an EMBL/GenBank/DDBJ whole genome shotgun (WGS) entry which is preliminary data.</text>
</comment>
<protein>
    <recommendedName>
        <fullName evidence="4">Terpene synthase</fullName>
        <ecNumber evidence="4">4.2.3.-</ecNumber>
    </recommendedName>
</protein>
<dbReference type="Pfam" id="PF19086">
    <property type="entry name" value="Terpene_syn_C_2"/>
    <property type="match status" value="1"/>
</dbReference>
<gene>
    <name evidence="5" type="ORF">THAR02_02359</name>
</gene>
<dbReference type="InterPro" id="IPR008949">
    <property type="entry name" value="Isoprenoid_synthase_dom_sf"/>
</dbReference>
<keyword evidence="3 4" id="KW-0460">Magnesium</keyword>
<dbReference type="AlphaFoldDB" id="A0A0G0A026"/>
<dbReference type="EMBL" id="JOKZ01000046">
    <property type="protein sequence ID" value="KKP05542.1"/>
    <property type="molecule type" value="Genomic_DNA"/>
</dbReference>
<evidence type="ECO:0000256" key="3">
    <source>
        <dbReference type="ARBA" id="ARBA00022842"/>
    </source>
</evidence>
<dbReference type="Gene3D" id="1.10.600.10">
    <property type="entry name" value="Farnesyl Diphosphate Synthase"/>
    <property type="match status" value="1"/>
</dbReference>
<reference evidence="6" key="1">
    <citation type="journal article" date="2015" name="Genome Announc.">
        <title>Draft whole-genome sequence of the biocontrol agent Trichoderma harzianum T6776.</title>
        <authorList>
            <person name="Baroncelli R."/>
            <person name="Piaggeschi G."/>
            <person name="Fiorini L."/>
            <person name="Bertolini E."/>
            <person name="Zapparata A."/>
            <person name="Pe M.E."/>
            <person name="Sarrocco S."/>
            <person name="Vannacci G."/>
        </authorList>
    </citation>
    <scope>NUCLEOTIDE SEQUENCE [LARGE SCALE GENOMIC DNA]</scope>
    <source>
        <strain evidence="6">T6776</strain>
    </source>
</reference>
<dbReference type="EC" id="4.2.3.-" evidence="4"/>
<evidence type="ECO:0000313" key="6">
    <source>
        <dbReference type="Proteomes" id="UP000034112"/>
    </source>
</evidence>
<dbReference type="Proteomes" id="UP000034112">
    <property type="component" value="Unassembled WGS sequence"/>
</dbReference>
<keyword evidence="4" id="KW-0456">Lyase</keyword>
<name>A0A0G0A026_TRIHA</name>
<evidence type="ECO:0000256" key="2">
    <source>
        <dbReference type="ARBA" id="ARBA00006333"/>
    </source>
</evidence>
<comment type="similarity">
    <text evidence="2 4">Belongs to the terpene synthase family.</text>
</comment>
<evidence type="ECO:0000313" key="5">
    <source>
        <dbReference type="EMBL" id="KKP05542.1"/>
    </source>
</evidence>
<dbReference type="SFLD" id="SFLDG01020">
    <property type="entry name" value="Terpene_Cyclase_Like_2"/>
    <property type="match status" value="1"/>
</dbReference>
<sequence length="353" mass="39513">MSSQAAIIAALKGQTLRIPNLAAFFQAWPPQTLNEHYQDSVTLTTNTILKIAARAPHLQIERRLRDDIALLACLWYTDTPKLRLEALVLYVVWVVCWDDTVDTVEGDLAADFDRAEQWRERTLAIAKAALNLPGTAPDGEVDAINAVLVDFGRRYAEEAPLHERQRMYDELAIYIHACSTEQKMRLSETVPGFDEYMALREGTIAGGTFLALVPYAMNQDVPPEMINSPHIPVLQKQISVLASFVNDLLSLKKELHSGCAINVVCTLLTLDTTLDEVMAQLLQKFKDAVRQFDEAAGEFIGQYAHDDNLQSVAQELVNGYRRIVTGVLEFSLKSPRYKLAQLLREDGSLEIVL</sequence>
<dbReference type="GO" id="GO:0008299">
    <property type="term" value="P:isoprenoid biosynthetic process"/>
    <property type="evidence" value="ECO:0007669"/>
    <property type="project" value="UniProtKB-ARBA"/>
</dbReference>
<evidence type="ECO:0000256" key="4">
    <source>
        <dbReference type="RuleBase" id="RU366034"/>
    </source>
</evidence>
<dbReference type="SUPFAM" id="SSF48576">
    <property type="entry name" value="Terpenoid synthases"/>
    <property type="match status" value="1"/>
</dbReference>
<dbReference type="OrthoDB" id="2861623at2759"/>